<evidence type="ECO:0000313" key="2">
    <source>
        <dbReference type="EMBL" id="JAD25886.1"/>
    </source>
</evidence>
<feature type="region of interest" description="Disordered" evidence="1">
    <location>
        <begin position="83"/>
        <end position="126"/>
    </location>
</feature>
<proteinExistence type="predicted"/>
<reference evidence="2" key="1">
    <citation type="submission" date="2014-09" db="EMBL/GenBank/DDBJ databases">
        <authorList>
            <person name="Magalhaes I.L.F."/>
            <person name="Oliveira U."/>
            <person name="Santos F.R."/>
            <person name="Vidigal T.H.D.A."/>
            <person name="Brescovit A.D."/>
            <person name="Santos A.J."/>
        </authorList>
    </citation>
    <scope>NUCLEOTIDE SEQUENCE</scope>
    <source>
        <tissue evidence="2">Shoot tissue taken approximately 20 cm above the soil surface</tissue>
    </source>
</reference>
<dbReference type="AlphaFoldDB" id="A0A0A8YIS2"/>
<sequence>MSSLSQADHPRACLPTLVPRGNSCKQASSYGSPRRARLILLYSTSISTSGITSLTPSSAQNRSAHAASSSVLAWSMIFTPHIASDARSHPRKPPSTTSTRPAPSPPKNALPLEHSSNARRMYPAPR</sequence>
<organism evidence="2">
    <name type="scientific">Arundo donax</name>
    <name type="common">Giant reed</name>
    <name type="synonym">Donax arundinaceus</name>
    <dbReference type="NCBI Taxonomy" id="35708"/>
    <lineage>
        <taxon>Eukaryota</taxon>
        <taxon>Viridiplantae</taxon>
        <taxon>Streptophyta</taxon>
        <taxon>Embryophyta</taxon>
        <taxon>Tracheophyta</taxon>
        <taxon>Spermatophyta</taxon>
        <taxon>Magnoliopsida</taxon>
        <taxon>Liliopsida</taxon>
        <taxon>Poales</taxon>
        <taxon>Poaceae</taxon>
        <taxon>PACMAD clade</taxon>
        <taxon>Arundinoideae</taxon>
        <taxon>Arundineae</taxon>
        <taxon>Arundo</taxon>
    </lineage>
</organism>
<dbReference type="EMBL" id="GBRH01272009">
    <property type="protein sequence ID" value="JAD25886.1"/>
    <property type="molecule type" value="Transcribed_RNA"/>
</dbReference>
<name>A0A0A8YIS2_ARUDO</name>
<feature type="region of interest" description="Disordered" evidence="1">
    <location>
        <begin position="1"/>
        <end position="32"/>
    </location>
</feature>
<accession>A0A0A8YIS2</accession>
<protein>
    <submittedName>
        <fullName evidence="2">Uncharacterized protein</fullName>
    </submittedName>
</protein>
<reference evidence="2" key="2">
    <citation type="journal article" date="2015" name="Data Brief">
        <title>Shoot transcriptome of the giant reed, Arundo donax.</title>
        <authorList>
            <person name="Barrero R.A."/>
            <person name="Guerrero F.D."/>
            <person name="Moolhuijzen P."/>
            <person name="Goolsby J.A."/>
            <person name="Tidwell J."/>
            <person name="Bellgard S.E."/>
            <person name="Bellgard M.I."/>
        </authorList>
    </citation>
    <scope>NUCLEOTIDE SEQUENCE</scope>
    <source>
        <tissue evidence="2">Shoot tissue taken approximately 20 cm above the soil surface</tissue>
    </source>
</reference>
<evidence type="ECO:0000256" key="1">
    <source>
        <dbReference type="SAM" id="MobiDB-lite"/>
    </source>
</evidence>